<protein>
    <recommendedName>
        <fullName evidence="3">Chromo domain-containing protein</fullName>
    </recommendedName>
</protein>
<dbReference type="Proteomes" id="UP000288168">
    <property type="component" value="Unassembled WGS sequence"/>
</dbReference>
<proteinExistence type="predicted"/>
<keyword evidence="2" id="KW-1185">Reference proteome</keyword>
<dbReference type="AlphaFoldDB" id="A0A428PJL1"/>
<dbReference type="EMBL" id="NKCI01000126">
    <property type="protein sequence ID" value="RSL53136.1"/>
    <property type="molecule type" value="Genomic_DNA"/>
</dbReference>
<organism evidence="1 2">
    <name type="scientific">Fusarium duplospermum</name>
    <dbReference type="NCBI Taxonomy" id="1325734"/>
    <lineage>
        <taxon>Eukaryota</taxon>
        <taxon>Fungi</taxon>
        <taxon>Dikarya</taxon>
        <taxon>Ascomycota</taxon>
        <taxon>Pezizomycotina</taxon>
        <taxon>Sordariomycetes</taxon>
        <taxon>Hypocreomycetidae</taxon>
        <taxon>Hypocreales</taxon>
        <taxon>Nectriaceae</taxon>
        <taxon>Fusarium</taxon>
        <taxon>Fusarium solani species complex</taxon>
    </lineage>
</organism>
<evidence type="ECO:0000313" key="2">
    <source>
        <dbReference type="Proteomes" id="UP000288168"/>
    </source>
</evidence>
<evidence type="ECO:0008006" key="3">
    <source>
        <dbReference type="Google" id="ProtNLM"/>
    </source>
</evidence>
<comment type="caution">
    <text evidence="1">The sequence shown here is derived from an EMBL/GenBank/DDBJ whole genome shotgun (WGS) entry which is preliminary data.</text>
</comment>
<accession>A0A428PJL1</accession>
<name>A0A428PJL1_9HYPO</name>
<dbReference type="OrthoDB" id="5034561at2759"/>
<gene>
    <name evidence="1" type="ORF">CEP54_010566</name>
</gene>
<reference evidence="1 2" key="1">
    <citation type="submission" date="2017-06" db="EMBL/GenBank/DDBJ databases">
        <title>Comparative genomic analysis of Ambrosia Fusariam Clade fungi.</title>
        <authorList>
            <person name="Stajich J.E."/>
            <person name="Carrillo J."/>
            <person name="Kijimoto T."/>
            <person name="Eskalen A."/>
            <person name="O'Donnell K."/>
            <person name="Kasson M."/>
        </authorList>
    </citation>
    <scope>NUCLEOTIDE SEQUENCE [LARGE SCALE GENOMIC DNA]</scope>
    <source>
        <strain evidence="1 2">NRRL62584</strain>
    </source>
</reference>
<sequence length="182" mass="20957">MPRVKARDPQDLNTVRVDTSVESPNELRKATDWTILSHELFNVKDDKGELVKLIVPDGHDIAGYHIRFRIKWTIDSSNKEPADKEWKEGLFIERDVQFVNEGKVLVYWKELGGRDGVSGIPEDYAHVLRILEKERNPGRGKVKYKLQFVGYSAEKSEVGRWTRAQLKYNFPELLAEFGGKDG</sequence>
<evidence type="ECO:0000313" key="1">
    <source>
        <dbReference type="EMBL" id="RSL53136.1"/>
    </source>
</evidence>